<dbReference type="PANTHER" id="PTHR39473">
    <property type="match status" value="1"/>
</dbReference>
<protein>
    <recommendedName>
        <fullName evidence="3">DinB family protein</fullName>
    </recommendedName>
</protein>
<dbReference type="PANTHER" id="PTHR39473:SF1">
    <property type="entry name" value="DINB-LIKE DOMAIN-CONTAINING PROTEIN"/>
    <property type="match status" value="1"/>
</dbReference>
<sequence>MSLLQTNKAMLYQLSAFIDSIEDYQFSAHLSILSGNTIGKHLRHIIEFYQHLLQSYLNNQIVVNYDARIRNHFIETDKNYAKQEIGQLVFFLEQTNKDKEMMLCFSLNEKGDTQHIPTTFYRELAYNLEHAIHHLAIVKMAVIQHFPEIQLDTNFGIAYATIQYHNEKLKTEQS</sequence>
<organism evidence="1 2">
    <name type="scientific">Thermoflexibacter ruber</name>
    <dbReference type="NCBI Taxonomy" id="1003"/>
    <lineage>
        <taxon>Bacteria</taxon>
        <taxon>Pseudomonadati</taxon>
        <taxon>Bacteroidota</taxon>
        <taxon>Cytophagia</taxon>
        <taxon>Cytophagales</taxon>
        <taxon>Thermoflexibacteraceae</taxon>
        <taxon>Thermoflexibacter</taxon>
    </lineage>
</organism>
<dbReference type="Proteomes" id="UP000199513">
    <property type="component" value="Unassembled WGS sequence"/>
</dbReference>
<evidence type="ECO:0000313" key="1">
    <source>
        <dbReference type="EMBL" id="SFE82481.1"/>
    </source>
</evidence>
<evidence type="ECO:0008006" key="3">
    <source>
        <dbReference type="Google" id="ProtNLM"/>
    </source>
</evidence>
<name>A0A1I2DQC8_9BACT</name>
<dbReference type="AlphaFoldDB" id="A0A1I2DQC8"/>
<reference evidence="1 2" key="1">
    <citation type="submission" date="2016-10" db="EMBL/GenBank/DDBJ databases">
        <authorList>
            <person name="de Groot N.N."/>
        </authorList>
    </citation>
    <scope>NUCLEOTIDE SEQUENCE [LARGE SCALE GENOMIC DNA]</scope>
    <source>
        <strain>GEY</strain>
        <strain evidence="2">DSM 9560</strain>
    </source>
</reference>
<dbReference type="STRING" id="1003.SAMN04488541_1007116"/>
<evidence type="ECO:0000313" key="2">
    <source>
        <dbReference type="Proteomes" id="UP000199513"/>
    </source>
</evidence>
<gene>
    <name evidence="1" type="ORF">SAMN04488541_1007116</name>
</gene>
<accession>A0A1I2DQC8</accession>
<proteinExistence type="predicted"/>
<keyword evidence="2" id="KW-1185">Reference proteome</keyword>
<dbReference type="EMBL" id="FONY01000007">
    <property type="protein sequence ID" value="SFE82481.1"/>
    <property type="molecule type" value="Genomic_DNA"/>
</dbReference>